<evidence type="ECO:0000259" key="4">
    <source>
        <dbReference type="PROSITE" id="PS50009"/>
    </source>
</evidence>
<keyword evidence="1 2" id="KW-0344">Guanine-nucleotide releasing factor</keyword>
<evidence type="ECO:0000256" key="1">
    <source>
        <dbReference type="ARBA" id="ARBA00022658"/>
    </source>
</evidence>
<feature type="compositionally biased region" description="Polar residues" evidence="3">
    <location>
        <begin position="497"/>
        <end position="509"/>
    </location>
</feature>
<dbReference type="EMBL" id="JAEPRD010000039">
    <property type="protein sequence ID" value="KAG2205129.1"/>
    <property type="molecule type" value="Genomic_DNA"/>
</dbReference>
<feature type="compositionally biased region" description="Basic and acidic residues" evidence="3">
    <location>
        <begin position="585"/>
        <end position="595"/>
    </location>
</feature>
<dbReference type="GO" id="GO:0007265">
    <property type="term" value="P:Ras protein signal transduction"/>
    <property type="evidence" value="ECO:0007669"/>
    <property type="project" value="TreeGrafter"/>
</dbReference>
<dbReference type="Gene3D" id="1.10.840.10">
    <property type="entry name" value="Ras guanine-nucleotide exchange factors catalytic domain"/>
    <property type="match status" value="1"/>
</dbReference>
<feature type="compositionally biased region" description="Acidic residues" evidence="3">
    <location>
        <begin position="272"/>
        <end position="291"/>
    </location>
</feature>
<dbReference type="InterPro" id="IPR023578">
    <property type="entry name" value="Ras_GEF_dom_sf"/>
</dbReference>
<accession>A0A8H7R664</accession>
<feature type="region of interest" description="Disordered" evidence="3">
    <location>
        <begin position="625"/>
        <end position="737"/>
    </location>
</feature>
<evidence type="ECO:0000256" key="2">
    <source>
        <dbReference type="PROSITE-ProRule" id="PRU00168"/>
    </source>
</evidence>
<feature type="compositionally biased region" description="Basic and acidic residues" evidence="3">
    <location>
        <begin position="337"/>
        <end position="347"/>
    </location>
</feature>
<feature type="domain" description="N-terminal Ras-GEF" evidence="5">
    <location>
        <begin position="804"/>
        <end position="930"/>
    </location>
</feature>
<sequence length="1275" mass="143879">MEETARVILNKLKLVDPITTTSTLSSAYQQSPEIRQLWISVGSSIHTILTITSTTFSTNPLDASSQIISVLSASTLLSSIIHAIITTQRRLNKSDENIEIIIKKEMQVILYHIQILKQDLNQSTTTTKNAQEAIIHHTDILVDSLVAFSLSPSNNNMQFQLHPYKVSPSTSFQRRHSQPNTGLVKDSSDESLTKTLSHHQYDSNNSLNSNTSREKPDTVGKKFMRSIHSLKSRPAFQMTLLPSRHSYEPSTGHPPKKKRSLYDHRATAIISELEEDPDNSDDNSTGWDDDSSSNNSSAIQPKQNTSEYRIDWSNKRRQQASKRSSTRGIKDLFQFSPKEDSKKKRESLSNLFTSGHLKNKQQSITKDVENTMQGTYPSSASTSTSSAESTRKQVIMKLNNSHLVDINRPYLTSPSGKNTNILWSLEENSNESSLSDQEERYDSKLVSSPSFDSYTVIDSMEQDNYREFNSNSQNEKTKRKKRRSNGSLVAPLLSPPTILSSTPMTRNNSPLPPLPTVENFLTIMNSPISPDSSYFSAISTSSSSSSQSTLNSMILDDVTDTLAKTHISSTDDSKFLQSNDSNPNEIKKSPSHDYAMDVDTCPPVPPPKDTFSKVVDRLDIQRKLMDPQDHVISNMNNKQEKRSSSISSKRNSATEIRISTSEISNHAKLAPPKSADANISKKRPPIPPRTSSMPLPPTPPKHATKAPAAASIPPLPVDAKKKTTAYSRRSSAKTLEENKTWSTLLENTSHKKDELMKRTKLGRSLGTATSPSKKHKKSDNNNSGKLLKVTENGNVVLLFEMMEGRLQAIAGTREKLFERLADETAEDEEYIDTFLMNHGHFIPSIDFLNMLINRFHLEPSPGELEYFQKWQFSIQTKVLNVVERWIQGYYQDFKLDVNLLKRLNSFLYNDSLLLGPQFNQQLEKIRSCLKVQSVQFADGQHSIISLTANTTSSQQNSNSNFNFHFPFVNNNNSHTPPFPPVHLSTNPRRPSNGLFNLTSLTTPPDSPTVVHSSNNTTGLYTSFASLESKDIARYLTLADYYLFKSIQAHGLLSSCKKNKLEAEHDYVELMTKRANMVSHWVVHEICSISYLKPKRALLKKFIEIAKICLELNNYHTCMVITMGLSSAPKLKETWESLSNRDTNTFESLQKLLDVSLNMRYYRQKIQLAKSPAVPFLPVVLKDQTFFKENSTFSVNHPNLINFSKFRSIRQFIEKAKTLTSEPYWYANDLTFYPFFPATNTSTTTQGGQLDCIGDWLENRLSKVEECYLHCDLLNM</sequence>
<dbReference type="GO" id="GO:0005886">
    <property type="term" value="C:plasma membrane"/>
    <property type="evidence" value="ECO:0007669"/>
    <property type="project" value="TreeGrafter"/>
</dbReference>
<feature type="region of interest" description="Disordered" evidence="3">
    <location>
        <begin position="755"/>
        <end position="786"/>
    </location>
</feature>
<feature type="compositionally biased region" description="Polar residues" evidence="3">
    <location>
        <begin position="724"/>
        <end position="733"/>
    </location>
</feature>
<dbReference type="InterPro" id="IPR036964">
    <property type="entry name" value="RASGEF_cat_dom_sf"/>
</dbReference>
<feature type="domain" description="Ras-GEF" evidence="4">
    <location>
        <begin position="1027"/>
        <end position="1252"/>
    </location>
</feature>
<evidence type="ECO:0000313" key="7">
    <source>
        <dbReference type="Proteomes" id="UP000603453"/>
    </source>
</evidence>
<proteinExistence type="predicted"/>
<feature type="compositionally biased region" description="Polar residues" evidence="3">
    <location>
        <begin position="202"/>
        <end position="211"/>
    </location>
</feature>
<dbReference type="Proteomes" id="UP000603453">
    <property type="component" value="Unassembled WGS sequence"/>
</dbReference>
<feature type="compositionally biased region" description="Polar residues" evidence="3">
    <location>
        <begin position="653"/>
        <end position="664"/>
    </location>
</feature>
<dbReference type="PROSITE" id="PS50009">
    <property type="entry name" value="RASGEF_CAT"/>
    <property type="match status" value="1"/>
</dbReference>
<organism evidence="6 7">
    <name type="scientific">Mucor saturninus</name>
    <dbReference type="NCBI Taxonomy" id="64648"/>
    <lineage>
        <taxon>Eukaryota</taxon>
        <taxon>Fungi</taxon>
        <taxon>Fungi incertae sedis</taxon>
        <taxon>Mucoromycota</taxon>
        <taxon>Mucoromycotina</taxon>
        <taxon>Mucoromycetes</taxon>
        <taxon>Mucorales</taxon>
        <taxon>Mucorineae</taxon>
        <taxon>Mucoraceae</taxon>
        <taxon>Mucor</taxon>
    </lineage>
</organism>
<feature type="region of interest" description="Disordered" evidence="3">
    <location>
        <begin position="239"/>
        <end position="362"/>
    </location>
</feature>
<feature type="region of interest" description="Disordered" evidence="3">
    <location>
        <begin position="371"/>
        <end position="390"/>
    </location>
</feature>
<dbReference type="CDD" id="cd06224">
    <property type="entry name" value="REM"/>
    <property type="match status" value="1"/>
</dbReference>
<dbReference type="Pfam" id="PF00618">
    <property type="entry name" value="RasGEF_N"/>
    <property type="match status" value="1"/>
</dbReference>
<dbReference type="InterPro" id="IPR000651">
    <property type="entry name" value="Ras-like_Gua-exchang_fac_N"/>
</dbReference>
<keyword evidence="7" id="KW-1185">Reference proteome</keyword>
<evidence type="ECO:0000313" key="6">
    <source>
        <dbReference type="EMBL" id="KAG2205129.1"/>
    </source>
</evidence>
<dbReference type="Pfam" id="PF00617">
    <property type="entry name" value="RasGEF"/>
    <property type="match status" value="1"/>
</dbReference>
<dbReference type="PANTHER" id="PTHR23113">
    <property type="entry name" value="GUANINE NUCLEOTIDE EXCHANGE FACTOR"/>
    <property type="match status" value="1"/>
</dbReference>
<reference evidence="6" key="1">
    <citation type="submission" date="2020-12" db="EMBL/GenBank/DDBJ databases">
        <title>Metabolic potential, ecology and presence of endohyphal bacteria is reflected in genomic diversity of Mucoromycotina.</title>
        <authorList>
            <person name="Muszewska A."/>
            <person name="Okrasinska A."/>
            <person name="Steczkiewicz K."/>
            <person name="Drgas O."/>
            <person name="Orlowska M."/>
            <person name="Perlinska-Lenart U."/>
            <person name="Aleksandrzak-Piekarczyk T."/>
            <person name="Szatraj K."/>
            <person name="Zielenkiewicz U."/>
            <person name="Pilsyk S."/>
            <person name="Malc E."/>
            <person name="Mieczkowski P."/>
            <person name="Kruszewska J.S."/>
            <person name="Biernat P."/>
            <person name="Pawlowska J."/>
        </authorList>
    </citation>
    <scope>NUCLEOTIDE SEQUENCE</scope>
    <source>
        <strain evidence="6">WA0000017839</strain>
    </source>
</reference>
<evidence type="ECO:0000256" key="3">
    <source>
        <dbReference type="SAM" id="MobiDB-lite"/>
    </source>
</evidence>
<dbReference type="InterPro" id="IPR008937">
    <property type="entry name" value="Ras-like_GEF"/>
</dbReference>
<gene>
    <name evidence="6" type="ORF">INT47_002223</name>
</gene>
<name>A0A8H7R664_9FUNG</name>
<dbReference type="OrthoDB" id="546434at2759"/>
<evidence type="ECO:0000259" key="5">
    <source>
        <dbReference type="PROSITE" id="PS50212"/>
    </source>
</evidence>
<dbReference type="Gene3D" id="1.20.870.10">
    <property type="entry name" value="Son of sevenless (SoS) protein Chain: S domain 1"/>
    <property type="match status" value="1"/>
</dbReference>
<feature type="compositionally biased region" description="Polar residues" evidence="3">
    <location>
        <begin position="575"/>
        <end position="584"/>
    </location>
</feature>
<dbReference type="SUPFAM" id="SSF48366">
    <property type="entry name" value="Ras GEF"/>
    <property type="match status" value="1"/>
</dbReference>
<dbReference type="GO" id="GO:0005085">
    <property type="term" value="F:guanyl-nucleotide exchange factor activity"/>
    <property type="evidence" value="ECO:0007669"/>
    <property type="project" value="UniProtKB-KW"/>
</dbReference>
<dbReference type="PROSITE" id="PS50212">
    <property type="entry name" value="RASGEF_NTER"/>
    <property type="match status" value="1"/>
</dbReference>
<feature type="region of interest" description="Disordered" evidence="3">
    <location>
        <begin position="462"/>
        <end position="511"/>
    </location>
</feature>
<dbReference type="InterPro" id="IPR001895">
    <property type="entry name" value="RASGEF_cat_dom"/>
</dbReference>
<comment type="caution">
    <text evidence="6">The sequence shown here is derived from an EMBL/GenBank/DDBJ whole genome shotgun (WGS) entry which is preliminary data.</text>
</comment>
<dbReference type="SMART" id="SM00147">
    <property type="entry name" value="RasGEF"/>
    <property type="match status" value="1"/>
</dbReference>
<feature type="compositionally biased region" description="Low complexity" evidence="3">
    <location>
        <begin position="378"/>
        <end position="388"/>
    </location>
</feature>
<feature type="compositionally biased region" description="Polar residues" evidence="3">
    <location>
        <begin position="298"/>
        <end position="307"/>
    </location>
</feature>
<dbReference type="AlphaFoldDB" id="A0A8H7R664"/>
<dbReference type="SMART" id="SM00229">
    <property type="entry name" value="RasGEFN"/>
    <property type="match status" value="1"/>
</dbReference>
<feature type="region of interest" description="Disordered" evidence="3">
    <location>
        <begin position="168"/>
        <end position="218"/>
    </location>
</feature>
<dbReference type="PANTHER" id="PTHR23113:SF99">
    <property type="entry name" value="RASGEF DOMAIN-CONTAINING PROTEIN"/>
    <property type="match status" value="1"/>
</dbReference>
<protein>
    <submittedName>
        <fullName evidence="6">Uncharacterized protein</fullName>
    </submittedName>
</protein>
<feature type="region of interest" description="Disordered" evidence="3">
    <location>
        <begin position="569"/>
        <end position="611"/>
    </location>
</feature>